<protein>
    <submittedName>
        <fullName evidence="1">Uncharacterized protein</fullName>
    </submittedName>
</protein>
<keyword evidence="2" id="KW-1185">Reference proteome</keyword>
<sequence>MDFLVTWITTPDSQPSHSLRNSEPHLPAASYDGCALLPFRPACLLSNYYWEDTFGPLAHRLCPRTPKIFATGKPQT</sequence>
<comment type="caution">
    <text evidence="1">The sequence shown here is derived from an EMBL/GenBank/DDBJ whole genome shotgun (WGS) entry which is preliminary data.</text>
</comment>
<dbReference type="Proteomes" id="UP001352852">
    <property type="component" value="Unassembled WGS sequence"/>
</dbReference>
<evidence type="ECO:0000313" key="1">
    <source>
        <dbReference type="EMBL" id="MED6294360.1"/>
    </source>
</evidence>
<accession>A0ABU7F7Q9</accession>
<proteinExistence type="predicted"/>
<organism evidence="1 2">
    <name type="scientific">Characodon lateralis</name>
    <dbReference type="NCBI Taxonomy" id="208331"/>
    <lineage>
        <taxon>Eukaryota</taxon>
        <taxon>Metazoa</taxon>
        <taxon>Chordata</taxon>
        <taxon>Craniata</taxon>
        <taxon>Vertebrata</taxon>
        <taxon>Euteleostomi</taxon>
        <taxon>Actinopterygii</taxon>
        <taxon>Neopterygii</taxon>
        <taxon>Teleostei</taxon>
        <taxon>Neoteleostei</taxon>
        <taxon>Acanthomorphata</taxon>
        <taxon>Ovalentaria</taxon>
        <taxon>Atherinomorphae</taxon>
        <taxon>Cyprinodontiformes</taxon>
        <taxon>Goodeidae</taxon>
        <taxon>Characodon</taxon>
    </lineage>
</organism>
<dbReference type="EMBL" id="JAHUTJ010075684">
    <property type="protein sequence ID" value="MED6294360.1"/>
    <property type="molecule type" value="Genomic_DNA"/>
</dbReference>
<gene>
    <name evidence="1" type="ORF">CHARACLAT_020333</name>
</gene>
<reference evidence="1 2" key="1">
    <citation type="submission" date="2021-06" db="EMBL/GenBank/DDBJ databases">
        <authorList>
            <person name="Palmer J.M."/>
        </authorList>
    </citation>
    <scope>NUCLEOTIDE SEQUENCE [LARGE SCALE GENOMIC DNA]</scope>
    <source>
        <strain evidence="1 2">CL_MEX2019</strain>
        <tissue evidence="1">Muscle</tissue>
    </source>
</reference>
<name>A0ABU7F7Q9_9TELE</name>
<evidence type="ECO:0000313" key="2">
    <source>
        <dbReference type="Proteomes" id="UP001352852"/>
    </source>
</evidence>